<dbReference type="GO" id="GO:0000287">
    <property type="term" value="F:magnesium ion binding"/>
    <property type="evidence" value="ECO:0007669"/>
    <property type="project" value="TreeGrafter"/>
</dbReference>
<dbReference type="Proteomes" id="UP001201262">
    <property type="component" value="Unassembled WGS sequence"/>
</dbReference>
<dbReference type="InterPro" id="IPR023214">
    <property type="entry name" value="HAD_sf"/>
</dbReference>
<dbReference type="Gene3D" id="3.40.50.300">
    <property type="entry name" value="P-loop containing nucleotide triphosphate hydrolases"/>
    <property type="match status" value="1"/>
</dbReference>
<name>A0AAD4Q605_9EURO</name>
<dbReference type="GO" id="GO:0006564">
    <property type="term" value="P:L-serine biosynthetic process"/>
    <property type="evidence" value="ECO:0007669"/>
    <property type="project" value="TreeGrafter"/>
</dbReference>
<dbReference type="SUPFAM" id="SSF53271">
    <property type="entry name" value="PRTase-like"/>
    <property type="match status" value="1"/>
</dbReference>
<dbReference type="GO" id="GO:0036424">
    <property type="term" value="F:L-phosphoserine phosphatase activity"/>
    <property type="evidence" value="ECO:0007669"/>
    <property type="project" value="TreeGrafter"/>
</dbReference>
<dbReference type="InterPro" id="IPR029057">
    <property type="entry name" value="PRTase-like"/>
</dbReference>
<dbReference type="InterPro" id="IPR027417">
    <property type="entry name" value="P-loop_NTPase"/>
</dbReference>
<dbReference type="GO" id="GO:0016757">
    <property type="term" value="F:glycosyltransferase activity"/>
    <property type="evidence" value="ECO:0007669"/>
    <property type="project" value="UniProtKB-KW"/>
</dbReference>
<protein>
    <submittedName>
        <fullName evidence="2">Uracil phosphoribosyltransferase-domain-containing protein</fullName>
    </submittedName>
</protein>
<evidence type="ECO:0000259" key="1">
    <source>
        <dbReference type="Pfam" id="PF14681"/>
    </source>
</evidence>
<dbReference type="PANTHER" id="PTHR43344:SF20">
    <property type="entry name" value="URACIL PHOSPHORIBOSYLTRANSFERASE"/>
    <property type="match status" value="1"/>
</dbReference>
<dbReference type="Pfam" id="PF13207">
    <property type="entry name" value="AAA_17"/>
    <property type="match status" value="1"/>
</dbReference>
<dbReference type="EMBL" id="JAJTJA010000001">
    <property type="protein sequence ID" value="KAH8705191.1"/>
    <property type="molecule type" value="Genomic_DNA"/>
</dbReference>
<dbReference type="GO" id="GO:0005737">
    <property type="term" value="C:cytoplasm"/>
    <property type="evidence" value="ECO:0007669"/>
    <property type="project" value="TreeGrafter"/>
</dbReference>
<dbReference type="Pfam" id="PF14681">
    <property type="entry name" value="UPRTase"/>
    <property type="match status" value="1"/>
</dbReference>
<gene>
    <name evidence="2" type="ORF">BGW36DRAFT_421759</name>
</gene>
<organism evidence="2 3">
    <name type="scientific">Talaromyces proteolyticus</name>
    <dbReference type="NCBI Taxonomy" id="1131652"/>
    <lineage>
        <taxon>Eukaryota</taxon>
        <taxon>Fungi</taxon>
        <taxon>Dikarya</taxon>
        <taxon>Ascomycota</taxon>
        <taxon>Pezizomycotina</taxon>
        <taxon>Eurotiomycetes</taxon>
        <taxon>Eurotiomycetidae</taxon>
        <taxon>Eurotiales</taxon>
        <taxon>Trichocomaceae</taxon>
        <taxon>Talaromyces</taxon>
        <taxon>Talaromyces sect. Bacilispori</taxon>
    </lineage>
</organism>
<keyword evidence="2" id="KW-0328">Glycosyltransferase</keyword>
<dbReference type="Gene3D" id="3.40.50.1000">
    <property type="entry name" value="HAD superfamily/HAD-like"/>
    <property type="match status" value="1"/>
</dbReference>
<dbReference type="SUPFAM" id="SSF56784">
    <property type="entry name" value="HAD-like"/>
    <property type="match status" value="1"/>
</dbReference>
<dbReference type="CDD" id="cd06223">
    <property type="entry name" value="PRTases_typeI"/>
    <property type="match status" value="1"/>
</dbReference>
<dbReference type="SUPFAM" id="SSF52540">
    <property type="entry name" value="P-loop containing nucleoside triphosphate hydrolases"/>
    <property type="match status" value="1"/>
</dbReference>
<dbReference type="RefSeq" id="XP_046077812.1">
    <property type="nucleotide sequence ID" value="XM_046219611.1"/>
</dbReference>
<feature type="domain" description="Phosphoribosyltransferase" evidence="1">
    <location>
        <begin position="462"/>
        <end position="661"/>
    </location>
</feature>
<dbReference type="Pfam" id="PF12710">
    <property type="entry name" value="HAD"/>
    <property type="match status" value="1"/>
</dbReference>
<dbReference type="InterPro" id="IPR000836">
    <property type="entry name" value="PRTase_dom"/>
</dbReference>
<proteinExistence type="predicted"/>
<comment type="caution">
    <text evidence="2">The sequence shown here is derived from an EMBL/GenBank/DDBJ whole genome shotgun (WGS) entry which is preliminary data.</text>
</comment>
<evidence type="ECO:0000313" key="3">
    <source>
        <dbReference type="Proteomes" id="UP001201262"/>
    </source>
</evidence>
<accession>A0AAD4Q605</accession>
<keyword evidence="2" id="KW-0808">Transferase</keyword>
<dbReference type="GeneID" id="70249898"/>
<dbReference type="Gene3D" id="3.40.50.2020">
    <property type="match status" value="1"/>
</dbReference>
<evidence type="ECO:0000313" key="2">
    <source>
        <dbReference type="EMBL" id="KAH8705191.1"/>
    </source>
</evidence>
<dbReference type="AlphaFoldDB" id="A0AAD4Q605"/>
<dbReference type="CDD" id="cd02019">
    <property type="entry name" value="NK"/>
    <property type="match status" value="1"/>
</dbReference>
<keyword evidence="3" id="KW-1185">Reference proteome</keyword>
<sequence>MSAASTTVVGIYGLPGSGKTTLLKDLKRKLGEDFFTFYEGSQVIEQIVPGGLQAFQQSTDEEKEKWRKSTIDHIHSECAGSAKTGVVTGHYMLWSNQGNPPQPVITQNDLRVYSHILYLDVPAVKVFQRRYDDTIRHRESLPVDHLDNWQQTEKTDLRNLCRQNGILFMKLPQDMTLSRISSLMQDFRSHSEVYNLLQVERKVDAVISARYDQLQTVFVFDADRTLTSEDTSEMFWDLFQGVSPLKVLFSSPLGYSYTAFRQATLLYEEAATDEEFESTCEEVSVATRIHPEFITLFRLIAQQPRVCAIVVTCGLQSVWERVLKKTGLSDRVEVVGSGRINNGLVITPEVKRDVVDHLQSRHGMYVWVFGDNPIDLPMLQKANRAVVVVGNERTRSTTMDGELAHAIEQGGLQAQQALVPMSAVPRLDTVRLPLLNITGDFFIDSAFARCVHPVPEVLDATKQKSTNLLMTPTRDASVAGPLLRKTHQRIGEYLAIHYLPDVIGLEKYPTQHVQGRTVDGYRLLDEAQTLIVAMMRGGEPMALGVNEIYPLAMFLHAKSANDIKISHIEGMVNIVLVDSVINTGKSMMAFVRHIRKLHATIRIVIVANVVHQKCVSVGGPYFRELMRCAGYPKIYFVVLRISQNQYAGQGSTDTGNRLFNTTMLA</sequence>
<reference evidence="2" key="1">
    <citation type="submission" date="2021-12" db="EMBL/GenBank/DDBJ databases">
        <title>Convergent genome expansion in fungi linked to evolution of root-endophyte symbiosis.</title>
        <authorList>
            <consortium name="DOE Joint Genome Institute"/>
            <person name="Ke Y.-H."/>
            <person name="Bonito G."/>
            <person name="Liao H.-L."/>
            <person name="Looney B."/>
            <person name="Rojas-Flechas A."/>
            <person name="Nash J."/>
            <person name="Hameed K."/>
            <person name="Schadt C."/>
            <person name="Martin F."/>
            <person name="Crous P.W."/>
            <person name="Miettinen O."/>
            <person name="Magnuson J.K."/>
            <person name="Labbe J."/>
            <person name="Jacobson D."/>
            <person name="Doktycz M.J."/>
            <person name="Veneault-Fourrey C."/>
            <person name="Kuo A."/>
            <person name="Mondo S."/>
            <person name="Calhoun S."/>
            <person name="Riley R."/>
            <person name="Ohm R."/>
            <person name="LaButti K."/>
            <person name="Andreopoulos B."/>
            <person name="Pangilinan J."/>
            <person name="Nolan M."/>
            <person name="Tritt A."/>
            <person name="Clum A."/>
            <person name="Lipzen A."/>
            <person name="Daum C."/>
            <person name="Barry K."/>
            <person name="Grigoriev I.V."/>
            <person name="Vilgalys R."/>
        </authorList>
    </citation>
    <scope>NUCLEOTIDE SEQUENCE</scope>
    <source>
        <strain evidence="2">PMI_201</strain>
    </source>
</reference>
<dbReference type="InterPro" id="IPR036412">
    <property type="entry name" value="HAD-like_sf"/>
</dbReference>
<dbReference type="PANTHER" id="PTHR43344">
    <property type="entry name" value="PHOSPHOSERINE PHOSPHATASE"/>
    <property type="match status" value="1"/>
</dbReference>
<dbReference type="InterPro" id="IPR050582">
    <property type="entry name" value="HAD-like_SerB"/>
</dbReference>